<dbReference type="NCBIfam" id="TIGR00369">
    <property type="entry name" value="unchar_dom_1"/>
    <property type="match status" value="1"/>
</dbReference>
<proteinExistence type="predicted"/>
<sequence length="170" mass="18873">MDNKTTNKDEAKGSETLNHELMIKHVIALFRDTMPFNQLLGLEFVTEGEGLDTQISLHLDWQPALTGNPMQKILHGGVTATMLDTIGGLVSIVETIKQTAREHLADLQVRLPTMGTVDMRVDYLRPGRGERFVATAMIIRKGSKLVVCRMELHNEKGDHIAFGTGTYMLG</sequence>
<dbReference type="Pfam" id="PF03061">
    <property type="entry name" value="4HBT"/>
    <property type="match status" value="1"/>
</dbReference>
<dbReference type="Gene3D" id="3.10.129.10">
    <property type="entry name" value="Hotdog Thioesterase"/>
    <property type="match status" value="1"/>
</dbReference>
<dbReference type="SUPFAM" id="SSF54637">
    <property type="entry name" value="Thioesterase/thiol ester dehydrase-isomerase"/>
    <property type="match status" value="1"/>
</dbReference>
<dbReference type="AlphaFoldDB" id="A0A126PUY0"/>
<organism evidence="3 4">
    <name type="scientific">Alteromonas macleodii</name>
    <name type="common">Pseudoalteromonas macleodii</name>
    <dbReference type="NCBI Taxonomy" id="28108"/>
    <lineage>
        <taxon>Bacteria</taxon>
        <taxon>Pseudomonadati</taxon>
        <taxon>Pseudomonadota</taxon>
        <taxon>Gammaproteobacteria</taxon>
        <taxon>Alteromonadales</taxon>
        <taxon>Alteromonadaceae</taxon>
        <taxon>Alteromonas/Salinimonas group</taxon>
        <taxon>Alteromonas</taxon>
    </lineage>
</organism>
<dbReference type="NCBIfam" id="NF008675">
    <property type="entry name" value="PRK11688.1"/>
    <property type="match status" value="1"/>
</dbReference>
<dbReference type="InterPro" id="IPR029069">
    <property type="entry name" value="HotDog_dom_sf"/>
</dbReference>
<dbReference type="Proteomes" id="UP000063991">
    <property type="component" value="Chromosome"/>
</dbReference>
<evidence type="ECO:0000313" key="3">
    <source>
        <dbReference type="EMBL" id="AMJ96837.1"/>
    </source>
</evidence>
<dbReference type="EMBL" id="CP014323">
    <property type="protein sequence ID" value="AMJ96837.1"/>
    <property type="molecule type" value="Genomic_DNA"/>
</dbReference>
<dbReference type="GO" id="GO:0016289">
    <property type="term" value="F:acyl-CoA hydrolase activity"/>
    <property type="evidence" value="ECO:0007669"/>
    <property type="project" value="UniProtKB-ARBA"/>
</dbReference>
<accession>A0A126PUY0</accession>
<evidence type="ECO:0000259" key="2">
    <source>
        <dbReference type="Pfam" id="PF03061"/>
    </source>
</evidence>
<evidence type="ECO:0000256" key="1">
    <source>
        <dbReference type="ARBA" id="ARBA00022801"/>
    </source>
</evidence>
<gene>
    <name evidence="3" type="ORF">AVL55_00785</name>
</gene>
<dbReference type="InterPro" id="IPR003736">
    <property type="entry name" value="PAAI_dom"/>
</dbReference>
<feature type="domain" description="Thioesterase" evidence="2">
    <location>
        <begin position="72"/>
        <end position="158"/>
    </location>
</feature>
<dbReference type="CDD" id="cd03443">
    <property type="entry name" value="PaaI_thioesterase"/>
    <property type="match status" value="1"/>
</dbReference>
<dbReference type="RefSeq" id="WP_014977960.1">
    <property type="nucleotide sequence ID" value="NZ_CP012202.1"/>
</dbReference>
<reference evidence="3 4" key="1">
    <citation type="submission" date="2015-12" db="EMBL/GenBank/DDBJ databases">
        <authorList>
            <person name="Shamseldin A."/>
            <person name="Moawad H."/>
            <person name="Abd El-Rahim W.M."/>
            <person name="Sadowsky M.J."/>
        </authorList>
    </citation>
    <scope>NUCLEOTIDE SEQUENCE [LARGE SCALE GENOMIC DNA]</scope>
    <source>
        <strain evidence="3 4">D7</strain>
    </source>
</reference>
<protein>
    <recommendedName>
        <fullName evidence="2">Thioesterase domain-containing protein</fullName>
    </recommendedName>
</protein>
<name>A0A126PUY0_ALTMA</name>
<dbReference type="OrthoDB" id="9813158at2"/>
<evidence type="ECO:0000313" key="4">
    <source>
        <dbReference type="Proteomes" id="UP000063991"/>
    </source>
</evidence>
<keyword evidence="1" id="KW-0378">Hydrolase</keyword>
<dbReference type="InterPro" id="IPR006683">
    <property type="entry name" value="Thioestr_dom"/>
</dbReference>